<accession>A0ACC3D6P8</accession>
<name>A0ACC3D6P8_9PEZI</name>
<evidence type="ECO:0000313" key="1">
    <source>
        <dbReference type="EMBL" id="KAK3062593.1"/>
    </source>
</evidence>
<keyword evidence="2" id="KW-1185">Reference proteome</keyword>
<dbReference type="Proteomes" id="UP001186974">
    <property type="component" value="Unassembled WGS sequence"/>
</dbReference>
<sequence length="416" mass="47679">MGDQVVPIVISAVLGPQDDTLIVHHAGREWPLESWLQIQKSIQSHLAAARSKAALQEPTLIGYTEGNKYPVYSNKHVRGEYYPYADCGYGPPYTVYTDDAGTQAGLSCDELDEADHLYQECLRSQRNQVANDRAQAYNTQWSWWRANGKMFPLFSLPPELRDNIYMHAWGERTAPYLCGITPRPRRRNHAIFEEFSVATEVEMPNTSVARLSKQVNDEYKQAAIEQAIKVLYTPAELARLLSWSWTQPSAKTALALRRLELKFEHDTYIRFFNVHLPGIHVSHEVNWMGPPTVTPLPRDASWGAARVLKHIPNLRILTIRFQFTMLGPLTDPWRSWPQDLQFRELPATSCQKILLDWMLKFGYEYLKGVNAKVYLTGAIKSATKKKWEHAIRYHQSTGDDLEVELVEPIPMTTDLV</sequence>
<gene>
    <name evidence="1" type="ORF">LTS18_003737</name>
</gene>
<dbReference type="EMBL" id="JAWDJW010007216">
    <property type="protein sequence ID" value="KAK3062593.1"/>
    <property type="molecule type" value="Genomic_DNA"/>
</dbReference>
<organism evidence="1 2">
    <name type="scientific">Coniosporium uncinatum</name>
    <dbReference type="NCBI Taxonomy" id="93489"/>
    <lineage>
        <taxon>Eukaryota</taxon>
        <taxon>Fungi</taxon>
        <taxon>Dikarya</taxon>
        <taxon>Ascomycota</taxon>
        <taxon>Pezizomycotina</taxon>
        <taxon>Dothideomycetes</taxon>
        <taxon>Dothideomycetes incertae sedis</taxon>
        <taxon>Coniosporium</taxon>
    </lineage>
</organism>
<proteinExistence type="predicted"/>
<protein>
    <submittedName>
        <fullName evidence="1">Uncharacterized protein</fullName>
    </submittedName>
</protein>
<evidence type="ECO:0000313" key="2">
    <source>
        <dbReference type="Proteomes" id="UP001186974"/>
    </source>
</evidence>
<reference evidence="1" key="1">
    <citation type="submission" date="2024-09" db="EMBL/GenBank/DDBJ databases">
        <title>Black Yeasts Isolated from many extreme environments.</title>
        <authorList>
            <person name="Coleine C."/>
            <person name="Stajich J.E."/>
            <person name="Selbmann L."/>
        </authorList>
    </citation>
    <scope>NUCLEOTIDE SEQUENCE</scope>
    <source>
        <strain evidence="1">CCFEE 5737</strain>
    </source>
</reference>
<comment type="caution">
    <text evidence="1">The sequence shown here is derived from an EMBL/GenBank/DDBJ whole genome shotgun (WGS) entry which is preliminary data.</text>
</comment>